<dbReference type="GO" id="GO:0000156">
    <property type="term" value="F:phosphorelay response regulator activity"/>
    <property type="evidence" value="ECO:0007669"/>
    <property type="project" value="TreeGrafter"/>
</dbReference>
<evidence type="ECO:0008006" key="11">
    <source>
        <dbReference type="Google" id="ProtNLM"/>
    </source>
</evidence>
<dbReference type="GO" id="GO:0032993">
    <property type="term" value="C:protein-DNA complex"/>
    <property type="evidence" value="ECO:0007669"/>
    <property type="project" value="TreeGrafter"/>
</dbReference>
<evidence type="ECO:0000256" key="3">
    <source>
        <dbReference type="ARBA" id="ARBA00023015"/>
    </source>
</evidence>
<dbReference type="SUPFAM" id="SSF46894">
    <property type="entry name" value="C-terminal effector domain of the bipartite response regulators"/>
    <property type="match status" value="1"/>
</dbReference>
<dbReference type="InterPro" id="IPR039420">
    <property type="entry name" value="WalR-like"/>
</dbReference>
<evidence type="ECO:0000256" key="1">
    <source>
        <dbReference type="ARBA" id="ARBA00022553"/>
    </source>
</evidence>
<dbReference type="Gene3D" id="3.40.50.2300">
    <property type="match status" value="1"/>
</dbReference>
<organism evidence="10">
    <name type="scientific">Thermosporothrix sp. COM3</name>
    <dbReference type="NCBI Taxonomy" id="2490863"/>
    <lineage>
        <taxon>Bacteria</taxon>
        <taxon>Bacillati</taxon>
        <taxon>Chloroflexota</taxon>
        <taxon>Ktedonobacteria</taxon>
        <taxon>Ktedonobacterales</taxon>
        <taxon>Thermosporotrichaceae</taxon>
        <taxon>Thermosporothrix</taxon>
    </lineage>
</organism>
<evidence type="ECO:0000256" key="6">
    <source>
        <dbReference type="PROSITE-ProRule" id="PRU00169"/>
    </source>
</evidence>
<dbReference type="InterPro" id="IPR016032">
    <property type="entry name" value="Sig_transdc_resp-reg_C-effctor"/>
</dbReference>
<dbReference type="GO" id="GO:0000976">
    <property type="term" value="F:transcription cis-regulatory region binding"/>
    <property type="evidence" value="ECO:0007669"/>
    <property type="project" value="TreeGrafter"/>
</dbReference>
<comment type="caution">
    <text evidence="6">Lacks conserved residue(s) required for the propagation of feature annotation.</text>
</comment>
<dbReference type="InterPro" id="IPR001789">
    <property type="entry name" value="Sig_transdc_resp-reg_receiver"/>
</dbReference>
<feature type="domain" description="OmpR/PhoB-type" evidence="9">
    <location>
        <begin position="98"/>
        <end position="194"/>
    </location>
</feature>
<evidence type="ECO:0000256" key="2">
    <source>
        <dbReference type="ARBA" id="ARBA00023012"/>
    </source>
</evidence>
<dbReference type="Pfam" id="PF00072">
    <property type="entry name" value="Response_reg"/>
    <property type="match status" value="1"/>
</dbReference>
<dbReference type="EMBL" id="AP019376">
    <property type="protein sequence ID" value="BBH87102.1"/>
    <property type="molecule type" value="Genomic_DNA"/>
</dbReference>
<evidence type="ECO:0000256" key="4">
    <source>
        <dbReference type="ARBA" id="ARBA00023125"/>
    </source>
</evidence>
<evidence type="ECO:0000259" key="9">
    <source>
        <dbReference type="PROSITE" id="PS51755"/>
    </source>
</evidence>
<accession>A0A455SJK5</accession>
<dbReference type="SUPFAM" id="SSF52172">
    <property type="entry name" value="CheY-like"/>
    <property type="match status" value="1"/>
</dbReference>
<dbReference type="Pfam" id="PF00486">
    <property type="entry name" value="Trans_reg_C"/>
    <property type="match status" value="1"/>
</dbReference>
<evidence type="ECO:0000313" key="10">
    <source>
        <dbReference type="EMBL" id="BBH87102.1"/>
    </source>
</evidence>
<dbReference type="GO" id="GO:0005829">
    <property type="term" value="C:cytosol"/>
    <property type="evidence" value="ECO:0007669"/>
    <property type="project" value="TreeGrafter"/>
</dbReference>
<dbReference type="InterPro" id="IPR001867">
    <property type="entry name" value="OmpR/PhoB-type_DNA-bd"/>
</dbReference>
<dbReference type="SMART" id="SM00862">
    <property type="entry name" value="Trans_reg_C"/>
    <property type="match status" value="1"/>
</dbReference>
<feature type="DNA-binding region" description="OmpR/PhoB-type" evidence="7">
    <location>
        <begin position="98"/>
        <end position="194"/>
    </location>
</feature>
<keyword evidence="2" id="KW-0902">Two-component regulatory system</keyword>
<gene>
    <name evidence="10" type="ORF">KTC_18530</name>
</gene>
<keyword evidence="4 7" id="KW-0238">DNA-binding</keyword>
<keyword evidence="5" id="KW-0804">Transcription</keyword>
<name>A0A455SJK5_9CHLR</name>
<sequence>MLPGLDGLAVCRRIRQRHLVPIVMLTARTELVDRVLGLEVGADDYIGKPFSMQELRARIYAILHRVAFERQHALPPAPKANEETTLHSLKPLPQLETTPALVRGPLSIYPDTRVVKLYDQEIELTRKEYDLLLLLASYPGRPFGREFLLEQIWGDGYEGLDRVVDTQITRLRKKLGPYGEKIATVWGIGYRFLDESLS</sequence>
<dbReference type="PROSITE" id="PS51755">
    <property type="entry name" value="OMPR_PHOB"/>
    <property type="match status" value="1"/>
</dbReference>
<dbReference type="AlphaFoldDB" id="A0A455SJK5"/>
<dbReference type="Gene3D" id="1.10.10.10">
    <property type="entry name" value="Winged helix-like DNA-binding domain superfamily/Winged helix DNA-binding domain"/>
    <property type="match status" value="1"/>
</dbReference>
<dbReference type="PROSITE" id="PS50110">
    <property type="entry name" value="RESPONSE_REGULATORY"/>
    <property type="match status" value="1"/>
</dbReference>
<dbReference type="InterPro" id="IPR036388">
    <property type="entry name" value="WH-like_DNA-bd_sf"/>
</dbReference>
<keyword evidence="3" id="KW-0805">Transcription regulation</keyword>
<dbReference type="GO" id="GO:0006355">
    <property type="term" value="P:regulation of DNA-templated transcription"/>
    <property type="evidence" value="ECO:0007669"/>
    <property type="project" value="InterPro"/>
</dbReference>
<evidence type="ECO:0000256" key="5">
    <source>
        <dbReference type="ARBA" id="ARBA00023163"/>
    </source>
</evidence>
<dbReference type="PANTHER" id="PTHR48111">
    <property type="entry name" value="REGULATOR OF RPOS"/>
    <property type="match status" value="1"/>
</dbReference>
<evidence type="ECO:0000259" key="8">
    <source>
        <dbReference type="PROSITE" id="PS50110"/>
    </source>
</evidence>
<keyword evidence="1" id="KW-0597">Phosphoprotein</keyword>
<dbReference type="CDD" id="cd00383">
    <property type="entry name" value="trans_reg_C"/>
    <property type="match status" value="1"/>
</dbReference>
<proteinExistence type="predicted"/>
<evidence type="ECO:0000256" key="7">
    <source>
        <dbReference type="PROSITE-ProRule" id="PRU01091"/>
    </source>
</evidence>
<dbReference type="InterPro" id="IPR011006">
    <property type="entry name" value="CheY-like_superfamily"/>
</dbReference>
<dbReference type="PANTHER" id="PTHR48111:SF1">
    <property type="entry name" value="TWO-COMPONENT RESPONSE REGULATOR ORR33"/>
    <property type="match status" value="1"/>
</dbReference>
<reference evidence="10" key="1">
    <citation type="submission" date="2018-12" db="EMBL/GenBank/DDBJ databases">
        <title>Novel natural products biosynthetic potential of the class Ktedonobacteria.</title>
        <authorList>
            <person name="Zheng Y."/>
            <person name="Saitou A."/>
            <person name="Wang C.M."/>
            <person name="Toyoda A."/>
            <person name="Minakuchi Y."/>
            <person name="Sekiguchi Y."/>
            <person name="Ueda K."/>
            <person name="Takano H."/>
            <person name="Sakai Y."/>
            <person name="Yokota A."/>
            <person name="Yabe S."/>
        </authorList>
    </citation>
    <scope>NUCLEOTIDE SEQUENCE</scope>
    <source>
        <strain evidence="10">COM3</strain>
    </source>
</reference>
<feature type="domain" description="Response regulatory" evidence="8">
    <location>
        <begin position="1"/>
        <end position="63"/>
    </location>
</feature>
<protein>
    <recommendedName>
        <fullName evidence="11">DNA-binding response regulator</fullName>
    </recommendedName>
</protein>